<dbReference type="Pfam" id="PF16012">
    <property type="entry name" value="DUF4780"/>
    <property type="match status" value="1"/>
</dbReference>
<proteinExistence type="predicted"/>
<keyword evidence="4" id="KW-1185">Reference proteome</keyword>
<evidence type="ECO:0000256" key="1">
    <source>
        <dbReference type="SAM" id="MobiDB-lite"/>
    </source>
</evidence>
<feature type="region of interest" description="Disordered" evidence="1">
    <location>
        <begin position="364"/>
        <end position="466"/>
    </location>
</feature>
<dbReference type="EnsemblMetazoa" id="PPAI006582-RA">
    <property type="protein sequence ID" value="PPAI006582-PA"/>
    <property type="gene ID" value="PPAI006582"/>
</dbReference>
<sequence>MEHSIEIQSESEFSDALINQDDDTYLSEIDAATNAASNLALSDGSDRTLLKEDEDMDTDIVPVTTETVSNTDSTMATSAGSDRTLPNDTANTNVENNTQMEGIDFSLPRQQRSPRKRKFTTSQRKQLRRLLDSGVEYDDAAAQVLSRPRPSPPAVSEKRKRSDNATPPESRDSKKPKANTSYGEVLKTYRVSLIHKEHPVQMLTREQMNLLETALSEEIINIPEGGPRVQFRNWFTRPGWVMVDCADEISEGWLMGTVTSKQLAVGVPVIAVKGDDMPKTAACTMWIPAADKTPPASILERIRKQNDLQTERWRILKVDSDEKGRTIVLSIDENSINKLKKVNMKVFYLLRHIEIRLKTGGRKLKSKLDKKKNAKKTLTVDKPKEHEANEASKDKASKPKSIQAPRAAHANPSGDPTPGSSKQRDVEVRSSSGPRSTERDKGQMSTPKRPFIATKPSYQKKAGRWW</sequence>
<feature type="region of interest" description="Disordered" evidence="1">
    <location>
        <begin position="141"/>
        <end position="181"/>
    </location>
</feature>
<feature type="compositionally biased region" description="Basic residues" evidence="1">
    <location>
        <begin position="364"/>
        <end position="375"/>
    </location>
</feature>
<feature type="compositionally biased region" description="Polar residues" evidence="1">
    <location>
        <begin position="69"/>
        <end position="100"/>
    </location>
</feature>
<dbReference type="Proteomes" id="UP000092462">
    <property type="component" value="Unassembled WGS sequence"/>
</dbReference>
<organism evidence="3 4">
    <name type="scientific">Phlebotomus papatasi</name>
    <name type="common">Sandfly</name>
    <dbReference type="NCBI Taxonomy" id="29031"/>
    <lineage>
        <taxon>Eukaryota</taxon>
        <taxon>Metazoa</taxon>
        <taxon>Ecdysozoa</taxon>
        <taxon>Arthropoda</taxon>
        <taxon>Hexapoda</taxon>
        <taxon>Insecta</taxon>
        <taxon>Pterygota</taxon>
        <taxon>Neoptera</taxon>
        <taxon>Endopterygota</taxon>
        <taxon>Diptera</taxon>
        <taxon>Nematocera</taxon>
        <taxon>Psychodoidea</taxon>
        <taxon>Psychodidae</taxon>
        <taxon>Phlebotomus</taxon>
        <taxon>Phlebotomus</taxon>
    </lineage>
</organism>
<dbReference type="VEuPathDB" id="VectorBase:PPAPM1_006260"/>
<name>A0A1B0GPC7_PHLPP</name>
<protein>
    <recommendedName>
        <fullName evidence="2">DUF4780 domain-containing protein</fullName>
    </recommendedName>
</protein>
<evidence type="ECO:0000259" key="2">
    <source>
        <dbReference type="Pfam" id="PF16012"/>
    </source>
</evidence>
<accession>A0A1B0GPC7</accession>
<reference evidence="3" key="1">
    <citation type="submission" date="2022-08" db="UniProtKB">
        <authorList>
            <consortium name="EnsemblMetazoa"/>
        </authorList>
    </citation>
    <scope>IDENTIFICATION</scope>
    <source>
        <strain evidence="3">Israel</strain>
    </source>
</reference>
<dbReference type="EMBL" id="AJVK01058441">
    <property type="status" value="NOT_ANNOTATED_CDS"/>
    <property type="molecule type" value="Genomic_DNA"/>
</dbReference>
<dbReference type="VEuPathDB" id="VectorBase:PPAI006582"/>
<feature type="domain" description="DUF4780" evidence="2">
    <location>
        <begin position="188"/>
        <end position="356"/>
    </location>
</feature>
<dbReference type="InterPro" id="IPR031961">
    <property type="entry name" value="DUF4780"/>
</dbReference>
<feature type="compositionally biased region" description="Basic and acidic residues" evidence="1">
    <location>
        <begin position="378"/>
        <end position="397"/>
    </location>
</feature>
<evidence type="ECO:0000313" key="4">
    <source>
        <dbReference type="Proteomes" id="UP000092462"/>
    </source>
</evidence>
<feature type="compositionally biased region" description="Basic and acidic residues" evidence="1">
    <location>
        <begin position="156"/>
        <end position="175"/>
    </location>
</feature>
<dbReference type="AlphaFoldDB" id="A0A1B0GPC7"/>
<evidence type="ECO:0000313" key="3">
    <source>
        <dbReference type="EnsemblMetazoa" id="PPAI006582-PA"/>
    </source>
</evidence>
<feature type="region of interest" description="Disordered" evidence="1">
    <location>
        <begin position="69"/>
        <end position="125"/>
    </location>
</feature>